<comment type="caution">
    <text evidence="2">The sequence shown here is derived from an EMBL/GenBank/DDBJ whole genome shotgun (WGS) entry which is preliminary data.</text>
</comment>
<evidence type="ECO:0000313" key="2">
    <source>
        <dbReference type="EMBL" id="KAH0758348.1"/>
    </source>
</evidence>
<keyword evidence="1" id="KW-0472">Membrane</keyword>
<dbReference type="Proteomes" id="UP000826656">
    <property type="component" value="Unassembled WGS sequence"/>
</dbReference>
<dbReference type="EMBL" id="JAIVGD010000015">
    <property type="protein sequence ID" value="KAH0758348.1"/>
    <property type="molecule type" value="Genomic_DNA"/>
</dbReference>
<organism evidence="2 3">
    <name type="scientific">Solanum tuberosum</name>
    <name type="common">Potato</name>
    <dbReference type="NCBI Taxonomy" id="4113"/>
    <lineage>
        <taxon>Eukaryota</taxon>
        <taxon>Viridiplantae</taxon>
        <taxon>Streptophyta</taxon>
        <taxon>Embryophyta</taxon>
        <taxon>Tracheophyta</taxon>
        <taxon>Spermatophyta</taxon>
        <taxon>Magnoliopsida</taxon>
        <taxon>eudicotyledons</taxon>
        <taxon>Gunneridae</taxon>
        <taxon>Pentapetalae</taxon>
        <taxon>asterids</taxon>
        <taxon>lamiids</taxon>
        <taxon>Solanales</taxon>
        <taxon>Solanaceae</taxon>
        <taxon>Solanoideae</taxon>
        <taxon>Solaneae</taxon>
        <taxon>Solanum</taxon>
    </lineage>
</organism>
<sequence length="97" mass="11585">MYWLFLCRVWHRNVHLAPVIVFLIPLEVHLLPNVCNALFVPKIDLDNKLSLFVLKKVWSFLKKLNLRWQIVEETLLLLIYGWLASLKYLIVVQESKQ</sequence>
<accession>A0ABQ7V4Q5</accession>
<keyword evidence="3" id="KW-1185">Reference proteome</keyword>
<evidence type="ECO:0000313" key="3">
    <source>
        <dbReference type="Proteomes" id="UP000826656"/>
    </source>
</evidence>
<keyword evidence="1" id="KW-0812">Transmembrane</keyword>
<protein>
    <submittedName>
        <fullName evidence="2">Uncharacterized protein</fullName>
    </submittedName>
</protein>
<name>A0ABQ7V4Q5_SOLTU</name>
<reference evidence="2 3" key="1">
    <citation type="journal article" date="2021" name="bioRxiv">
        <title>Chromosome-scale and haplotype-resolved genome assembly of a tetraploid potato cultivar.</title>
        <authorList>
            <person name="Sun H."/>
            <person name="Jiao W.-B."/>
            <person name="Krause K."/>
            <person name="Campoy J.A."/>
            <person name="Goel M."/>
            <person name="Folz-Donahue K."/>
            <person name="Kukat C."/>
            <person name="Huettel B."/>
            <person name="Schneeberger K."/>
        </authorList>
    </citation>
    <scope>NUCLEOTIDE SEQUENCE [LARGE SCALE GENOMIC DNA]</scope>
    <source>
        <strain evidence="2">SolTubOtavaFocal</strain>
        <tissue evidence="2">Leaves</tissue>
    </source>
</reference>
<keyword evidence="1" id="KW-1133">Transmembrane helix</keyword>
<proteinExistence type="predicted"/>
<evidence type="ECO:0000256" key="1">
    <source>
        <dbReference type="SAM" id="Phobius"/>
    </source>
</evidence>
<gene>
    <name evidence="2" type="ORF">KY290_021841</name>
</gene>
<feature type="transmembrane region" description="Helical" evidence="1">
    <location>
        <begin position="74"/>
        <end position="92"/>
    </location>
</feature>